<feature type="binding site" evidence="5">
    <location>
        <position position="109"/>
    </location>
    <ligand>
        <name>FAD</name>
        <dbReference type="ChEBI" id="CHEBI:57692"/>
    </ligand>
</feature>
<dbReference type="HAMAP" id="MF_00845">
    <property type="entry name" value="TetX_monooxygenase"/>
    <property type="match status" value="1"/>
</dbReference>
<dbReference type="GO" id="GO:0071949">
    <property type="term" value="F:FAD binding"/>
    <property type="evidence" value="ECO:0007669"/>
    <property type="project" value="InterPro"/>
</dbReference>
<evidence type="ECO:0000256" key="4">
    <source>
        <dbReference type="ARBA" id="ARBA00023033"/>
    </source>
</evidence>
<dbReference type="AlphaFoldDB" id="A0A918ZEQ6"/>
<comment type="similarity">
    <text evidence="5">Belongs to the aromatic-ring hydroxylase family. TetX subfamily.</text>
</comment>
<dbReference type="GO" id="GO:0005737">
    <property type="term" value="C:cytoplasm"/>
    <property type="evidence" value="ECO:0007669"/>
    <property type="project" value="UniProtKB-SubCell"/>
</dbReference>
<comment type="subunit">
    <text evidence="5">Monomer.</text>
</comment>
<dbReference type="InterPro" id="IPR043683">
    <property type="entry name" value="TetX_monooxygenase"/>
</dbReference>
<proteinExistence type="inferred from homology"/>
<comment type="caution">
    <text evidence="7">The sequence shown here is derived from an EMBL/GenBank/DDBJ whole genome shotgun (WGS) entry which is preliminary data.</text>
</comment>
<comment type="domain">
    <text evidence="5">Consists of an N-terminal FAD-binding domain with a Rossman fold and a C-terminal substrate-binding domain.</text>
</comment>
<feature type="binding site" evidence="5">
    <location>
        <position position="46"/>
    </location>
    <ligand>
        <name>NADPH</name>
        <dbReference type="ChEBI" id="CHEBI:57783"/>
    </ligand>
</feature>
<comment type="catalytic activity">
    <reaction evidence="5">
        <text>a tetracycline + NADPH + O2 + H(+) = an 11a-hydroxytetracycline + NADP(+) + H2O</text>
        <dbReference type="Rhea" id="RHEA:61444"/>
        <dbReference type="ChEBI" id="CHEBI:15377"/>
        <dbReference type="ChEBI" id="CHEBI:15378"/>
        <dbReference type="ChEBI" id="CHEBI:15379"/>
        <dbReference type="ChEBI" id="CHEBI:57783"/>
        <dbReference type="ChEBI" id="CHEBI:58349"/>
        <dbReference type="ChEBI" id="CHEBI:144644"/>
        <dbReference type="ChEBI" id="CHEBI:144645"/>
    </reaction>
</comment>
<accession>A0A918ZEQ6</accession>
<dbReference type="GO" id="GO:0004497">
    <property type="term" value="F:monooxygenase activity"/>
    <property type="evidence" value="ECO:0007669"/>
    <property type="project" value="UniProtKB-UniRule"/>
</dbReference>
<evidence type="ECO:0000256" key="5">
    <source>
        <dbReference type="HAMAP-Rule" id="MF_00845"/>
    </source>
</evidence>
<evidence type="ECO:0000256" key="2">
    <source>
        <dbReference type="ARBA" id="ARBA00022827"/>
    </source>
</evidence>
<reference evidence="7" key="2">
    <citation type="submission" date="2020-09" db="EMBL/GenBank/DDBJ databases">
        <authorList>
            <person name="Sun Q."/>
            <person name="Zhou Y."/>
        </authorList>
    </citation>
    <scope>NUCLEOTIDE SEQUENCE</scope>
    <source>
        <strain evidence="7">CGMCC 4.7403</strain>
    </source>
</reference>
<dbReference type="EMBL" id="BNAT01000031">
    <property type="protein sequence ID" value="GHE47611.1"/>
    <property type="molecule type" value="Genomic_DNA"/>
</dbReference>
<dbReference type="PANTHER" id="PTHR46972:SF1">
    <property type="entry name" value="FAD DEPENDENT OXIDOREDUCTASE DOMAIN-CONTAINING PROTEIN"/>
    <property type="match status" value="1"/>
</dbReference>
<keyword evidence="4 5" id="KW-0503">Monooxygenase</keyword>
<keyword evidence="5" id="KW-0963">Cytoplasm</keyword>
<dbReference type="PRINTS" id="PR00420">
    <property type="entry name" value="RNGMNOXGNASE"/>
</dbReference>
<evidence type="ECO:0000256" key="3">
    <source>
        <dbReference type="ARBA" id="ARBA00023002"/>
    </source>
</evidence>
<dbReference type="InterPro" id="IPR036188">
    <property type="entry name" value="FAD/NAD-bd_sf"/>
</dbReference>
<dbReference type="Pfam" id="PF01494">
    <property type="entry name" value="FAD_binding_3"/>
    <property type="match status" value="1"/>
</dbReference>
<comment type="subcellular location">
    <subcellularLocation>
        <location evidence="5">Cytoplasm</location>
    </subcellularLocation>
</comment>
<evidence type="ECO:0000313" key="7">
    <source>
        <dbReference type="EMBL" id="GHE47611.1"/>
    </source>
</evidence>
<dbReference type="RefSeq" id="WP_208921434.1">
    <property type="nucleotide sequence ID" value="NZ_BNAT01000031.1"/>
</dbReference>
<dbReference type="GO" id="GO:0046677">
    <property type="term" value="P:response to antibiotic"/>
    <property type="evidence" value="ECO:0007669"/>
    <property type="project" value="InterPro"/>
</dbReference>
<dbReference type="Gene3D" id="3.50.50.60">
    <property type="entry name" value="FAD/NAD(P)-binding domain"/>
    <property type="match status" value="1"/>
</dbReference>
<feature type="domain" description="FAD-binding" evidence="6">
    <location>
        <begin position="16"/>
        <end position="348"/>
    </location>
</feature>
<organism evidence="7 8">
    <name type="scientific">Streptomyces capitiformicae</name>
    <dbReference type="NCBI Taxonomy" id="2014920"/>
    <lineage>
        <taxon>Bacteria</taxon>
        <taxon>Bacillati</taxon>
        <taxon>Actinomycetota</taxon>
        <taxon>Actinomycetes</taxon>
        <taxon>Kitasatosporales</taxon>
        <taxon>Streptomycetaceae</taxon>
        <taxon>Streptomyces</taxon>
    </lineage>
</organism>
<dbReference type="EC" id="1.14.13.-" evidence="5"/>
<keyword evidence="8" id="KW-1185">Reference proteome</keyword>
<name>A0A918ZEQ6_9ACTN</name>
<feature type="binding site" evidence="5">
    <location>
        <position position="301"/>
    </location>
    <ligand>
        <name>FAD</name>
        <dbReference type="ChEBI" id="CHEBI:57692"/>
    </ligand>
</feature>
<keyword evidence="5" id="KW-0521">NADP</keyword>
<protein>
    <recommendedName>
        <fullName evidence="5">Flavin-dependent monooxygenase</fullName>
    </recommendedName>
    <alternativeName>
        <fullName evidence="5">TetX monooxygenase</fullName>
        <shortName evidence="5">TetX</shortName>
        <ecNumber evidence="5">1.14.13.-</ecNumber>
    </alternativeName>
</protein>
<evidence type="ECO:0000313" key="8">
    <source>
        <dbReference type="Proteomes" id="UP000603227"/>
    </source>
</evidence>
<reference evidence="7" key="1">
    <citation type="journal article" date="2014" name="Int. J. Syst. Evol. Microbiol.">
        <title>Complete genome sequence of Corynebacterium casei LMG S-19264T (=DSM 44701T), isolated from a smear-ripened cheese.</title>
        <authorList>
            <consortium name="US DOE Joint Genome Institute (JGI-PGF)"/>
            <person name="Walter F."/>
            <person name="Albersmeier A."/>
            <person name="Kalinowski J."/>
            <person name="Ruckert C."/>
        </authorList>
    </citation>
    <scope>NUCLEOTIDE SEQUENCE</scope>
    <source>
        <strain evidence="7">CGMCC 4.7403</strain>
    </source>
</reference>
<keyword evidence="3 5" id="KW-0560">Oxidoreductase</keyword>
<sequence>MTPKEPSCALPSRSCAGLGGLTLARVLHVHGIPVTVYEADPSPSARTQGGMLDIHDYNGQLALKAADLMDEFHAIVLEGHQTMRVLDQDGTLLLDKADDGTGGRPEVMRGELRQMLLDSLPAGTVRWGHKASAVRALGEGRHEVTFSDGGAVVTGLLVGADGAWSRVRPLLSDAVPEYAGTSFVETYLFDADTRHPAAAEAVGGGSMMAPAPGKEIFAHRESGDTLHTYVALSKPQDWFAAIDFTDAATATARIAAEFEGWAPKLTTLIADGDTAPVLRPHHALPLGLRWDRVPGVTLLGDAAHLAAPNGEGANLAMLDGAEVGKALAAHPDDIEGALTEYEQAMFPRSAEVATFEGAEIHGIDSEDNTAHALINMFTEKGQ</sequence>
<dbReference type="Proteomes" id="UP000603227">
    <property type="component" value="Unassembled WGS sequence"/>
</dbReference>
<gene>
    <name evidence="7" type="ORF">GCM10017771_68530</name>
</gene>
<keyword evidence="1 5" id="KW-0285">Flavoprotein</keyword>
<evidence type="ECO:0000256" key="1">
    <source>
        <dbReference type="ARBA" id="ARBA00022630"/>
    </source>
</evidence>
<keyword evidence="2 5" id="KW-0274">FAD</keyword>
<feature type="binding site" evidence="5">
    <location>
        <position position="53"/>
    </location>
    <ligand>
        <name>FAD</name>
        <dbReference type="ChEBI" id="CHEBI:57692"/>
    </ligand>
</feature>
<dbReference type="SUPFAM" id="SSF51905">
    <property type="entry name" value="FAD/NAD(P)-binding domain"/>
    <property type="match status" value="1"/>
</dbReference>
<dbReference type="PANTHER" id="PTHR46972">
    <property type="entry name" value="MONOOXYGENASE ASQM-RELATED"/>
    <property type="match status" value="1"/>
</dbReference>
<keyword evidence="5" id="KW-0547">Nucleotide-binding</keyword>
<dbReference type="InterPro" id="IPR002938">
    <property type="entry name" value="FAD-bd"/>
</dbReference>
<comment type="function">
    <text evidence="5">An FAD-requiring monooxygenase active on some tetracycline antibiotic derivatives, which leads to their inactivation. Hydroxylates carbon 11a of tetracycline and some analogs.</text>
</comment>
<evidence type="ECO:0000259" key="6">
    <source>
        <dbReference type="Pfam" id="PF01494"/>
    </source>
</evidence>
<comment type="cofactor">
    <cofactor evidence="5">
        <name>FAD</name>
        <dbReference type="ChEBI" id="CHEBI:57692"/>
    </cofactor>
</comment>